<feature type="compositionally biased region" description="Polar residues" evidence="1">
    <location>
        <begin position="88"/>
        <end position="103"/>
    </location>
</feature>
<organism evidence="3 4">
    <name type="scientific">Nonomuraea africana</name>
    <dbReference type="NCBI Taxonomy" id="46171"/>
    <lineage>
        <taxon>Bacteria</taxon>
        <taxon>Bacillati</taxon>
        <taxon>Actinomycetota</taxon>
        <taxon>Actinomycetes</taxon>
        <taxon>Streptosporangiales</taxon>
        <taxon>Streptosporangiaceae</taxon>
        <taxon>Nonomuraea</taxon>
    </lineage>
</organism>
<keyword evidence="2" id="KW-0732">Signal</keyword>
<dbReference type="RefSeq" id="WP_192781614.1">
    <property type="nucleotide sequence ID" value="NZ_BAAASY010000032.1"/>
</dbReference>
<name>A0ABR9KX59_9ACTN</name>
<evidence type="ECO:0008006" key="5">
    <source>
        <dbReference type="Google" id="ProtNLM"/>
    </source>
</evidence>
<evidence type="ECO:0000313" key="4">
    <source>
        <dbReference type="Proteomes" id="UP000661607"/>
    </source>
</evidence>
<evidence type="ECO:0000256" key="1">
    <source>
        <dbReference type="SAM" id="MobiDB-lite"/>
    </source>
</evidence>
<dbReference type="Proteomes" id="UP000661607">
    <property type="component" value="Unassembled WGS sequence"/>
</dbReference>
<proteinExistence type="predicted"/>
<dbReference type="PROSITE" id="PS51257">
    <property type="entry name" value="PROKAR_LIPOPROTEIN"/>
    <property type="match status" value="1"/>
</dbReference>
<feature type="region of interest" description="Disordered" evidence="1">
    <location>
        <begin position="165"/>
        <end position="188"/>
    </location>
</feature>
<feature type="compositionally biased region" description="Basic and acidic residues" evidence="1">
    <location>
        <begin position="178"/>
        <end position="188"/>
    </location>
</feature>
<sequence>MPAYRTGLGRATVLVTTLTAAVLTACASSEAPACAATIPPPPKPATGNSNTMGRTSIGSQPQPAQRQPVAPPARPITAATRPAIPHSKPTTPAQPSSAKTTVPTYRPPAVPRTAVPYQRDPSRTYPTQKPPTHRGTYRHYDGFPGFYPVYVWPVGYADTYGCTLPADATEGQPADLDGDGRPDENAQW</sequence>
<protein>
    <recommendedName>
        <fullName evidence="5">Lipoprotein</fullName>
    </recommendedName>
</protein>
<dbReference type="EMBL" id="JADBEF010000002">
    <property type="protein sequence ID" value="MBE1566614.1"/>
    <property type="molecule type" value="Genomic_DNA"/>
</dbReference>
<gene>
    <name evidence="3" type="ORF">H4W81_009486</name>
</gene>
<feature type="compositionally biased region" description="Polar residues" evidence="1">
    <location>
        <begin position="46"/>
        <end position="59"/>
    </location>
</feature>
<reference evidence="3 4" key="1">
    <citation type="submission" date="2020-10" db="EMBL/GenBank/DDBJ databases">
        <title>Sequencing the genomes of 1000 actinobacteria strains.</title>
        <authorList>
            <person name="Klenk H.-P."/>
        </authorList>
    </citation>
    <scope>NUCLEOTIDE SEQUENCE [LARGE SCALE GENOMIC DNA]</scope>
    <source>
        <strain evidence="3 4">DSM 43748</strain>
    </source>
</reference>
<comment type="caution">
    <text evidence="3">The sequence shown here is derived from an EMBL/GenBank/DDBJ whole genome shotgun (WGS) entry which is preliminary data.</text>
</comment>
<feature type="compositionally biased region" description="Low complexity" evidence="1">
    <location>
        <begin position="75"/>
        <end position="85"/>
    </location>
</feature>
<feature type="region of interest" description="Disordered" evidence="1">
    <location>
        <begin position="33"/>
        <end position="136"/>
    </location>
</feature>
<evidence type="ECO:0000256" key="2">
    <source>
        <dbReference type="SAM" id="SignalP"/>
    </source>
</evidence>
<feature type="chain" id="PRO_5046029902" description="Lipoprotein" evidence="2">
    <location>
        <begin position="36"/>
        <end position="188"/>
    </location>
</feature>
<keyword evidence="4" id="KW-1185">Reference proteome</keyword>
<accession>A0ABR9KX59</accession>
<feature type="signal peptide" evidence="2">
    <location>
        <begin position="1"/>
        <end position="35"/>
    </location>
</feature>
<evidence type="ECO:0000313" key="3">
    <source>
        <dbReference type="EMBL" id="MBE1566614.1"/>
    </source>
</evidence>